<keyword evidence="2" id="KW-1185">Reference proteome</keyword>
<reference evidence="1" key="1">
    <citation type="submission" date="2022-03" db="EMBL/GenBank/DDBJ databases">
        <authorList>
            <person name="Alioto T."/>
            <person name="Alioto T."/>
            <person name="Gomez Garrido J."/>
        </authorList>
    </citation>
    <scope>NUCLEOTIDE SEQUENCE</scope>
</reference>
<sequence>MSITLTAISPLSPVLNITFEYNEELSITTTRPQVPIGQIPYTLSLNAHFQSAYGISKIESNCNITPLEYTDTDKTAAKVSLAQGHKFERDVELLVYYNEVSKPSATVESALPDAKAASQQCKSSLIVGSSSFSWIALEAWNVQ</sequence>
<evidence type="ECO:0000313" key="2">
    <source>
        <dbReference type="Proteomes" id="UP001295444"/>
    </source>
</evidence>
<name>A0AAD1SEJ7_PELCU</name>
<proteinExistence type="predicted"/>
<organism evidence="1 2">
    <name type="scientific">Pelobates cultripes</name>
    <name type="common">Western spadefoot toad</name>
    <dbReference type="NCBI Taxonomy" id="61616"/>
    <lineage>
        <taxon>Eukaryota</taxon>
        <taxon>Metazoa</taxon>
        <taxon>Chordata</taxon>
        <taxon>Craniata</taxon>
        <taxon>Vertebrata</taxon>
        <taxon>Euteleostomi</taxon>
        <taxon>Amphibia</taxon>
        <taxon>Batrachia</taxon>
        <taxon>Anura</taxon>
        <taxon>Pelobatoidea</taxon>
        <taxon>Pelobatidae</taxon>
        <taxon>Pelobates</taxon>
    </lineage>
</organism>
<dbReference type="EMBL" id="OW240916">
    <property type="protein sequence ID" value="CAH2296851.1"/>
    <property type="molecule type" value="Genomic_DNA"/>
</dbReference>
<gene>
    <name evidence="1" type="ORF">PECUL_23A043072</name>
</gene>
<dbReference type="AlphaFoldDB" id="A0AAD1SEJ7"/>
<dbReference type="PANTHER" id="PTHR45737:SF6">
    <property type="entry name" value="VON WILLEBRAND FACTOR A DOMAIN-CONTAINING PROTEIN 5A"/>
    <property type="match status" value="1"/>
</dbReference>
<evidence type="ECO:0000313" key="1">
    <source>
        <dbReference type="EMBL" id="CAH2296851.1"/>
    </source>
</evidence>
<dbReference type="Proteomes" id="UP001295444">
    <property type="component" value="Chromosome 05"/>
</dbReference>
<accession>A0AAD1SEJ7</accession>
<protein>
    <submittedName>
        <fullName evidence="1">Uncharacterized protein</fullName>
    </submittedName>
</protein>
<dbReference type="PANTHER" id="PTHR45737">
    <property type="entry name" value="VON WILLEBRAND FACTOR A DOMAIN-CONTAINING PROTEIN 5A"/>
    <property type="match status" value="1"/>
</dbReference>